<dbReference type="Gene3D" id="3.60.10.10">
    <property type="entry name" value="Endonuclease/exonuclease/phosphatase"/>
    <property type="match status" value="1"/>
</dbReference>
<dbReference type="Pfam" id="PF14529">
    <property type="entry name" value="Exo_endo_phos_2"/>
    <property type="match status" value="1"/>
</dbReference>
<dbReference type="EMBL" id="JARBHB010000011">
    <property type="protein sequence ID" value="KAJ8873054.1"/>
    <property type="molecule type" value="Genomic_DNA"/>
</dbReference>
<organism evidence="3 4">
    <name type="scientific">Dryococelus australis</name>
    <dbReference type="NCBI Taxonomy" id="614101"/>
    <lineage>
        <taxon>Eukaryota</taxon>
        <taxon>Metazoa</taxon>
        <taxon>Ecdysozoa</taxon>
        <taxon>Arthropoda</taxon>
        <taxon>Hexapoda</taxon>
        <taxon>Insecta</taxon>
        <taxon>Pterygota</taxon>
        <taxon>Neoptera</taxon>
        <taxon>Polyneoptera</taxon>
        <taxon>Phasmatodea</taxon>
        <taxon>Verophasmatodea</taxon>
        <taxon>Anareolatae</taxon>
        <taxon>Phasmatidae</taxon>
        <taxon>Eurycanthinae</taxon>
        <taxon>Dryococelus</taxon>
    </lineage>
</organism>
<dbReference type="SUPFAM" id="SSF56219">
    <property type="entry name" value="DNase I-like"/>
    <property type="match status" value="1"/>
</dbReference>
<proteinExistence type="predicted"/>
<evidence type="ECO:0000313" key="4">
    <source>
        <dbReference type="Proteomes" id="UP001159363"/>
    </source>
</evidence>
<dbReference type="InterPro" id="IPR036691">
    <property type="entry name" value="Endo/exonu/phosph_ase_sf"/>
</dbReference>
<protein>
    <recommendedName>
        <fullName evidence="2">Endonuclease/exonuclease/phosphatase domain-containing protein</fullName>
    </recommendedName>
</protein>
<dbReference type="PANTHER" id="PTHR33273:SF4">
    <property type="entry name" value="ENDONUCLEASE_EXONUCLEASE_PHOSPHATASE DOMAIN-CONTAINING PROTEIN"/>
    <property type="match status" value="1"/>
</dbReference>
<dbReference type="Proteomes" id="UP001159363">
    <property type="component" value="Chromosome 10"/>
</dbReference>
<evidence type="ECO:0000259" key="2">
    <source>
        <dbReference type="Pfam" id="PF14529"/>
    </source>
</evidence>
<gene>
    <name evidence="3" type="ORF">PR048_026670</name>
</gene>
<keyword evidence="4" id="KW-1185">Reference proteome</keyword>
<reference evidence="3 4" key="1">
    <citation type="submission" date="2023-02" db="EMBL/GenBank/DDBJ databases">
        <title>LHISI_Scaffold_Assembly.</title>
        <authorList>
            <person name="Stuart O.P."/>
            <person name="Cleave R."/>
            <person name="Magrath M.J.L."/>
            <person name="Mikheyev A.S."/>
        </authorList>
    </citation>
    <scope>NUCLEOTIDE SEQUENCE [LARGE SCALE GENOMIC DNA]</scope>
    <source>
        <strain evidence="3">Daus_M_001</strain>
        <tissue evidence="3">Leg muscle</tissue>
    </source>
</reference>
<dbReference type="PANTHER" id="PTHR33273">
    <property type="entry name" value="DOMAIN-CONTAINING PROTEIN, PUTATIVE-RELATED"/>
    <property type="match status" value="1"/>
</dbReference>
<feature type="region of interest" description="Disordered" evidence="1">
    <location>
        <begin position="153"/>
        <end position="184"/>
    </location>
</feature>
<accession>A0ABQ9GM13</accession>
<feature type="domain" description="Endonuclease/exonuclease/phosphatase" evidence="2">
    <location>
        <begin position="296"/>
        <end position="375"/>
    </location>
</feature>
<sequence>MPKNHQKPRTATPYVQIQASPINCYYNKGFIPTIPEEVELLDEEGIAVSIIKHMKKKYTINQNKLIVMPLLIVSIAMEQQDKTENLSSVLNANNLDTTAVSVAKRKNVLNVQDHITQTIRTNPFRSNVQTAKENMQATETEEDEIDITGSSEEELPTKHTRDCGAVPQANPRTYGQQSSKLSTIPNKMNFTNNLHKVNEVKLKILLWNANGIKNKDYEFARFLLIEDLDIALITETRLNPTKRLSLPNYSIYRTGRQDYTRGGTAMLIKNNIKHRPIGPKGEFSIIIVPTQMGEMTMAAHYSPPNHKDIEENIQHIVKQAAIFFFIGGDFKCTNPSWGYKTFNKNGRILENMAEHQKFNIYSPPEPTFYKKKTSHSFPPSLTCSSQIFLKLLTWK</sequence>
<dbReference type="InterPro" id="IPR005135">
    <property type="entry name" value="Endo/exonuclease/phosphatase"/>
</dbReference>
<feature type="compositionally biased region" description="Polar residues" evidence="1">
    <location>
        <begin position="170"/>
        <end position="184"/>
    </location>
</feature>
<name>A0ABQ9GM13_9NEOP</name>
<comment type="caution">
    <text evidence="3">The sequence shown here is derived from an EMBL/GenBank/DDBJ whole genome shotgun (WGS) entry which is preliminary data.</text>
</comment>
<evidence type="ECO:0000256" key="1">
    <source>
        <dbReference type="SAM" id="MobiDB-lite"/>
    </source>
</evidence>
<evidence type="ECO:0000313" key="3">
    <source>
        <dbReference type="EMBL" id="KAJ8873054.1"/>
    </source>
</evidence>